<name>A0A0F9HYY6_9ZZZZ</name>
<dbReference type="EMBL" id="LAZR01020987">
    <property type="protein sequence ID" value="KKL86885.1"/>
    <property type="molecule type" value="Genomic_DNA"/>
</dbReference>
<gene>
    <name evidence="1" type="ORF">LCGC14_1940350</name>
</gene>
<reference evidence="1" key="1">
    <citation type="journal article" date="2015" name="Nature">
        <title>Complex archaea that bridge the gap between prokaryotes and eukaryotes.</title>
        <authorList>
            <person name="Spang A."/>
            <person name="Saw J.H."/>
            <person name="Jorgensen S.L."/>
            <person name="Zaremba-Niedzwiedzka K."/>
            <person name="Martijn J."/>
            <person name="Lind A.E."/>
            <person name="van Eijk R."/>
            <person name="Schleper C."/>
            <person name="Guy L."/>
            <person name="Ettema T.J."/>
        </authorList>
    </citation>
    <scope>NUCLEOTIDE SEQUENCE</scope>
</reference>
<organism evidence="1">
    <name type="scientific">marine sediment metagenome</name>
    <dbReference type="NCBI Taxonomy" id="412755"/>
    <lineage>
        <taxon>unclassified sequences</taxon>
        <taxon>metagenomes</taxon>
        <taxon>ecological metagenomes</taxon>
    </lineage>
</organism>
<proteinExistence type="predicted"/>
<sequence>MPKIEIEVDPEILEFLEWYAKMEKQSLQEFMLHDVLSGINSGIDIRRTKVFSFEKNAYVTIPEKFDKAIENIKDL</sequence>
<protein>
    <submittedName>
        <fullName evidence="1">Uncharacterized protein</fullName>
    </submittedName>
</protein>
<evidence type="ECO:0000313" key="1">
    <source>
        <dbReference type="EMBL" id="KKL86885.1"/>
    </source>
</evidence>
<dbReference type="AlphaFoldDB" id="A0A0F9HYY6"/>
<comment type="caution">
    <text evidence="1">The sequence shown here is derived from an EMBL/GenBank/DDBJ whole genome shotgun (WGS) entry which is preliminary data.</text>
</comment>
<accession>A0A0F9HYY6</accession>